<evidence type="ECO:0000313" key="4">
    <source>
        <dbReference type="EMBL" id="SNQ51163.1"/>
    </source>
</evidence>
<evidence type="ECO:0000256" key="3">
    <source>
        <dbReference type="ARBA" id="ARBA00022691"/>
    </source>
</evidence>
<dbReference type="Pfam" id="PF13578">
    <property type="entry name" value="Methyltransf_24"/>
    <property type="match status" value="1"/>
</dbReference>
<dbReference type="EMBL" id="FZMO01000528">
    <property type="protein sequence ID" value="SNQ51163.1"/>
    <property type="molecule type" value="Genomic_DNA"/>
</dbReference>
<dbReference type="InterPro" id="IPR002935">
    <property type="entry name" value="SAM_O-MeTrfase"/>
</dbReference>
<dbReference type="SUPFAM" id="SSF53335">
    <property type="entry name" value="S-adenosyl-L-methionine-dependent methyltransferases"/>
    <property type="match status" value="1"/>
</dbReference>
<protein>
    <submittedName>
        <fullName evidence="4">Putative O-methyltransferase</fullName>
    </submittedName>
</protein>
<proteinExistence type="predicted"/>
<evidence type="ECO:0000256" key="1">
    <source>
        <dbReference type="ARBA" id="ARBA00022603"/>
    </source>
</evidence>
<dbReference type="PANTHER" id="PTHR43167:SF1">
    <property type="entry name" value="PUTATIVE (AFU_ORTHOLOGUE AFUA_6G01830)-RELATED"/>
    <property type="match status" value="1"/>
</dbReference>
<evidence type="ECO:0000313" key="5">
    <source>
        <dbReference type="Proteomes" id="UP000234331"/>
    </source>
</evidence>
<reference evidence="4 5" key="1">
    <citation type="submission" date="2017-06" db="EMBL/GenBank/DDBJ databases">
        <authorList>
            <person name="Kim H.J."/>
            <person name="Triplett B.A."/>
        </authorList>
    </citation>
    <scope>NUCLEOTIDE SEQUENCE [LARGE SCALE GENOMIC DNA]</scope>
    <source>
        <strain evidence="4">FRACA_ARgP5</strain>
    </source>
</reference>
<dbReference type="Gene3D" id="3.40.50.150">
    <property type="entry name" value="Vaccinia Virus protein VP39"/>
    <property type="match status" value="1"/>
</dbReference>
<accession>A0A2I2KZS2</accession>
<gene>
    <name evidence="4" type="ORF">FRACA_620012</name>
</gene>
<dbReference type="PROSITE" id="PS51682">
    <property type="entry name" value="SAM_OMT_I"/>
    <property type="match status" value="1"/>
</dbReference>
<organism evidence="4 5">
    <name type="scientific">Frankia canadensis</name>
    <dbReference type="NCBI Taxonomy" id="1836972"/>
    <lineage>
        <taxon>Bacteria</taxon>
        <taxon>Bacillati</taxon>
        <taxon>Actinomycetota</taxon>
        <taxon>Actinomycetes</taxon>
        <taxon>Frankiales</taxon>
        <taxon>Frankiaceae</taxon>
        <taxon>Frankia</taxon>
    </lineage>
</organism>
<name>A0A2I2KZS2_9ACTN</name>
<keyword evidence="5" id="KW-1185">Reference proteome</keyword>
<dbReference type="RefSeq" id="WP_101834892.1">
    <property type="nucleotide sequence ID" value="NZ_FZMO01000528.1"/>
</dbReference>
<dbReference type="Proteomes" id="UP000234331">
    <property type="component" value="Unassembled WGS sequence"/>
</dbReference>
<dbReference type="GO" id="GO:0032259">
    <property type="term" value="P:methylation"/>
    <property type="evidence" value="ECO:0007669"/>
    <property type="project" value="UniProtKB-KW"/>
</dbReference>
<dbReference type="GO" id="GO:0008171">
    <property type="term" value="F:O-methyltransferase activity"/>
    <property type="evidence" value="ECO:0007669"/>
    <property type="project" value="InterPro"/>
</dbReference>
<keyword evidence="3" id="KW-0949">S-adenosyl-L-methionine</keyword>
<evidence type="ECO:0000256" key="2">
    <source>
        <dbReference type="ARBA" id="ARBA00022679"/>
    </source>
</evidence>
<dbReference type="InterPro" id="IPR029063">
    <property type="entry name" value="SAM-dependent_MTases_sf"/>
</dbReference>
<keyword evidence="1 4" id="KW-0489">Methyltransferase</keyword>
<dbReference type="PANTHER" id="PTHR43167">
    <property type="entry name" value="PUTATIVE (AFU_ORTHOLOGUE AFUA_6G01830)-RELATED"/>
    <property type="match status" value="1"/>
</dbReference>
<dbReference type="AlphaFoldDB" id="A0A2I2KZS2"/>
<sequence>MPSALYDPAVRTVLDRLFGAAQGDGSLMASLLAGLAPGAVIERMPAAELADLAGEAYLPVAPEVGTLLYTLARASRPALVVEFGTSFGISTIHLAAALRDNGSGQIVTSELSASKVRAAEANVAEAGLGDLVDVRAGDALETLRDLPGPADLVLLDGWNHIYLQVLRVLEPNLRPGTLIIADDTVRFADETRDYLDHVQDPANGYTTVHLPLDDGLTLSTRH</sequence>
<keyword evidence="2 4" id="KW-0808">Transferase</keyword>
<dbReference type="CDD" id="cd02440">
    <property type="entry name" value="AdoMet_MTases"/>
    <property type="match status" value="1"/>
</dbReference>
<dbReference type="OrthoDB" id="9799672at2"/>